<dbReference type="EMBL" id="ASPP01004696">
    <property type="protein sequence ID" value="ETO31793.1"/>
    <property type="molecule type" value="Genomic_DNA"/>
</dbReference>
<organism evidence="14 15">
    <name type="scientific">Reticulomyxa filosa</name>
    <dbReference type="NCBI Taxonomy" id="46433"/>
    <lineage>
        <taxon>Eukaryota</taxon>
        <taxon>Sar</taxon>
        <taxon>Rhizaria</taxon>
        <taxon>Retaria</taxon>
        <taxon>Foraminifera</taxon>
        <taxon>Monothalamids</taxon>
        <taxon>Reticulomyxidae</taxon>
        <taxon>Reticulomyxa</taxon>
    </lineage>
</organism>
<feature type="compositionally biased region" description="Basic and acidic residues" evidence="10">
    <location>
        <begin position="110"/>
        <end position="135"/>
    </location>
</feature>
<dbReference type="SUPFAM" id="SSF56112">
    <property type="entry name" value="Protein kinase-like (PK-like)"/>
    <property type="match status" value="1"/>
</dbReference>
<keyword evidence="15" id="KW-1185">Reference proteome</keyword>
<keyword evidence="7" id="KW-0067">ATP-binding</keyword>
<comment type="caution">
    <text evidence="14">The sequence shown here is derived from an EMBL/GenBank/DDBJ whole genome shotgun (WGS) entry which is preliminary data.</text>
</comment>
<feature type="domain" description="Cyclic nucleotide-binding" evidence="12">
    <location>
        <begin position="1"/>
        <end position="99"/>
    </location>
</feature>
<evidence type="ECO:0000256" key="10">
    <source>
        <dbReference type="SAM" id="MobiDB-lite"/>
    </source>
</evidence>
<comment type="catalytic activity">
    <reaction evidence="8">
        <text>L-threonyl-[protein] + ATP = O-phospho-L-threonyl-[protein] + ADP + H(+)</text>
        <dbReference type="Rhea" id="RHEA:46608"/>
        <dbReference type="Rhea" id="RHEA-COMP:11060"/>
        <dbReference type="Rhea" id="RHEA-COMP:11605"/>
        <dbReference type="ChEBI" id="CHEBI:15378"/>
        <dbReference type="ChEBI" id="CHEBI:30013"/>
        <dbReference type="ChEBI" id="CHEBI:30616"/>
        <dbReference type="ChEBI" id="CHEBI:61977"/>
        <dbReference type="ChEBI" id="CHEBI:456216"/>
        <dbReference type="EC" id="2.7.11.12"/>
    </reaction>
</comment>
<dbReference type="Pfam" id="PF00069">
    <property type="entry name" value="Pkinase"/>
    <property type="match status" value="1"/>
</dbReference>
<name>X6P0Y2_RETFI</name>
<dbReference type="GO" id="GO:0005524">
    <property type="term" value="F:ATP binding"/>
    <property type="evidence" value="ECO:0007669"/>
    <property type="project" value="UniProtKB-KW"/>
</dbReference>
<evidence type="ECO:0000256" key="4">
    <source>
        <dbReference type="ARBA" id="ARBA00022679"/>
    </source>
</evidence>
<protein>
    <recommendedName>
        <fullName evidence="2">cGMP-dependent protein kinase</fullName>
        <ecNumber evidence="2">2.7.11.12</ecNumber>
    </recommendedName>
</protein>
<dbReference type="PROSITE" id="PS51285">
    <property type="entry name" value="AGC_KINASE_CTER"/>
    <property type="match status" value="1"/>
</dbReference>
<dbReference type="Gene3D" id="1.10.510.10">
    <property type="entry name" value="Transferase(Phosphotransferase) domain 1"/>
    <property type="match status" value="1"/>
</dbReference>
<evidence type="ECO:0000256" key="8">
    <source>
        <dbReference type="ARBA" id="ARBA00047298"/>
    </source>
</evidence>
<dbReference type="AlphaFoldDB" id="X6P0Y2"/>
<keyword evidence="6" id="KW-0418">Kinase</keyword>
<feature type="domain" description="Protein kinase" evidence="11">
    <location>
        <begin position="205"/>
        <end position="460"/>
    </location>
</feature>
<evidence type="ECO:0000313" key="14">
    <source>
        <dbReference type="EMBL" id="ETO31793.1"/>
    </source>
</evidence>
<dbReference type="PROSITE" id="PS50011">
    <property type="entry name" value="PROTEIN_KINASE_DOM"/>
    <property type="match status" value="1"/>
</dbReference>
<gene>
    <name evidence="14" type="ORF">RFI_05326</name>
</gene>
<feature type="compositionally biased region" description="Acidic residues" evidence="10">
    <location>
        <begin position="157"/>
        <end position="186"/>
    </location>
</feature>
<evidence type="ECO:0000313" key="15">
    <source>
        <dbReference type="Proteomes" id="UP000023152"/>
    </source>
</evidence>
<dbReference type="InterPro" id="IPR000595">
    <property type="entry name" value="cNMP-bd_dom"/>
</dbReference>
<feature type="domain" description="AGC-kinase C-terminal" evidence="13">
    <location>
        <begin position="461"/>
        <end position="517"/>
    </location>
</feature>
<dbReference type="InterPro" id="IPR000719">
    <property type="entry name" value="Prot_kinase_dom"/>
</dbReference>
<evidence type="ECO:0000259" key="12">
    <source>
        <dbReference type="PROSITE" id="PS50042"/>
    </source>
</evidence>
<dbReference type="SUPFAM" id="SSF51206">
    <property type="entry name" value="cAMP-binding domain-like"/>
    <property type="match status" value="1"/>
</dbReference>
<dbReference type="PANTHER" id="PTHR24353">
    <property type="entry name" value="CYCLIC NUCLEOTIDE-DEPENDENT PROTEIN KINASE"/>
    <property type="match status" value="1"/>
</dbReference>
<dbReference type="PROSITE" id="PS50042">
    <property type="entry name" value="CNMP_BINDING_3"/>
    <property type="match status" value="1"/>
</dbReference>
<keyword evidence="5" id="KW-0547">Nucleotide-binding</keyword>
<feature type="region of interest" description="Disordered" evidence="10">
    <location>
        <begin position="106"/>
        <end position="192"/>
    </location>
</feature>
<evidence type="ECO:0000259" key="11">
    <source>
        <dbReference type="PROSITE" id="PS50011"/>
    </source>
</evidence>
<evidence type="ECO:0000256" key="7">
    <source>
        <dbReference type="ARBA" id="ARBA00022840"/>
    </source>
</evidence>
<dbReference type="InterPro" id="IPR000961">
    <property type="entry name" value="AGC-kinase_C"/>
</dbReference>
<dbReference type="SMART" id="SM00220">
    <property type="entry name" value="S_TKc"/>
    <property type="match status" value="1"/>
</dbReference>
<proteinExistence type="inferred from homology"/>
<dbReference type="Gene3D" id="2.60.120.10">
    <property type="entry name" value="Jelly Rolls"/>
    <property type="match status" value="1"/>
</dbReference>
<dbReference type="Gene3D" id="3.30.200.20">
    <property type="entry name" value="Phosphorylase Kinase, domain 1"/>
    <property type="match status" value="1"/>
</dbReference>
<keyword evidence="4" id="KW-0808">Transferase</keyword>
<dbReference type="EC" id="2.7.11.12" evidence="2"/>
<dbReference type="GO" id="GO:0004692">
    <property type="term" value="F:cGMP-dependent protein kinase activity"/>
    <property type="evidence" value="ECO:0007669"/>
    <property type="project" value="UniProtKB-EC"/>
</dbReference>
<comment type="catalytic activity">
    <reaction evidence="9">
        <text>L-seryl-[protein] + ATP = O-phospho-L-seryl-[protein] + ADP + H(+)</text>
        <dbReference type="Rhea" id="RHEA:17989"/>
        <dbReference type="Rhea" id="RHEA-COMP:9863"/>
        <dbReference type="Rhea" id="RHEA-COMP:11604"/>
        <dbReference type="ChEBI" id="CHEBI:15378"/>
        <dbReference type="ChEBI" id="CHEBI:29999"/>
        <dbReference type="ChEBI" id="CHEBI:30616"/>
        <dbReference type="ChEBI" id="CHEBI:83421"/>
        <dbReference type="ChEBI" id="CHEBI:456216"/>
        <dbReference type="EC" id="2.7.11.12"/>
    </reaction>
</comment>
<evidence type="ECO:0000256" key="9">
    <source>
        <dbReference type="ARBA" id="ARBA00047462"/>
    </source>
</evidence>
<evidence type="ECO:0000259" key="13">
    <source>
        <dbReference type="PROSITE" id="PS51285"/>
    </source>
</evidence>
<evidence type="ECO:0000256" key="2">
    <source>
        <dbReference type="ARBA" id="ARBA00012428"/>
    </source>
</evidence>
<sequence>MTCDKLRCMNYQCGDKIVLEGDEVMFFQIIVNGTAEGRKYDANENKEVVVKNYKAKKSAANYFGAKEIQLNVKQPFTIEVTSKKLKSYALSSRLFKELMEQVNNTVSAESKAREQQKRRHERDERKGNDYDDNNKIDSSSSPSSSLASSSPLRSPAIEEEEEDGKEKEKEEEEEEEKWNSIDDDEHKDEPSKPFVNQIDCSLEKLKVIGILGVGAYGTVSLVEDPNTGITYSLKKIRKNKVIETRQEKHVQNERNILANLNNNFCVQLFATYQDRLHVYLLMEPVLGGELFYLLRFNKRFDEVVAKFYASCVVCAFEYIHAKQLIFRDLKPENLLLANNGYCKLIDFGFAKKLDDSSSLCGTPEYLPPETIRCWTQKATVDWWALGIFIYEMLFGRPPFREDAHVKMYEKILTSPVEFPERPKISSQAQDIIVSLLEKQSHKRLGSGRHATADVKKHPWFQTVDWEKTASQQLHAPYIPRIDNNKDLRNFVFLHVEDCDEDLFDDPTGELYQWCDDF</sequence>
<dbReference type="InterPro" id="IPR014710">
    <property type="entry name" value="RmlC-like_jellyroll"/>
</dbReference>
<dbReference type="Proteomes" id="UP000023152">
    <property type="component" value="Unassembled WGS sequence"/>
</dbReference>
<evidence type="ECO:0000256" key="6">
    <source>
        <dbReference type="ARBA" id="ARBA00022777"/>
    </source>
</evidence>
<feature type="compositionally biased region" description="Low complexity" evidence="10">
    <location>
        <begin position="138"/>
        <end position="155"/>
    </location>
</feature>
<dbReference type="FunFam" id="1.10.510.10:FF:000210">
    <property type="entry name" value="Non-specific serine/threonine protein kinase"/>
    <property type="match status" value="1"/>
</dbReference>
<comment type="similarity">
    <text evidence="1">Belongs to the protein kinase superfamily. AGC Ser/Thr protein kinase family. cGMP subfamily.</text>
</comment>
<reference evidence="14 15" key="1">
    <citation type="journal article" date="2013" name="Curr. Biol.">
        <title>The Genome of the Foraminiferan Reticulomyxa filosa.</title>
        <authorList>
            <person name="Glockner G."/>
            <person name="Hulsmann N."/>
            <person name="Schleicher M."/>
            <person name="Noegel A.A."/>
            <person name="Eichinger L."/>
            <person name="Gallinger C."/>
            <person name="Pawlowski J."/>
            <person name="Sierra R."/>
            <person name="Euteneuer U."/>
            <person name="Pillet L."/>
            <person name="Moustafa A."/>
            <person name="Platzer M."/>
            <person name="Groth M."/>
            <person name="Szafranski K."/>
            <person name="Schliwa M."/>
        </authorList>
    </citation>
    <scope>NUCLEOTIDE SEQUENCE [LARGE SCALE GENOMIC DNA]</scope>
</reference>
<keyword evidence="3" id="KW-0723">Serine/threonine-protein kinase</keyword>
<dbReference type="InterPro" id="IPR011009">
    <property type="entry name" value="Kinase-like_dom_sf"/>
</dbReference>
<accession>X6P0Y2</accession>
<evidence type="ECO:0000256" key="3">
    <source>
        <dbReference type="ARBA" id="ARBA00022527"/>
    </source>
</evidence>
<evidence type="ECO:0000256" key="1">
    <source>
        <dbReference type="ARBA" id="ARBA00006352"/>
    </source>
</evidence>
<evidence type="ECO:0000256" key="5">
    <source>
        <dbReference type="ARBA" id="ARBA00022741"/>
    </source>
</evidence>
<dbReference type="InterPro" id="IPR018490">
    <property type="entry name" value="cNMP-bd_dom_sf"/>
</dbReference>